<proteinExistence type="predicted"/>
<keyword evidence="1" id="KW-0472">Membrane</keyword>
<evidence type="ECO:0000313" key="2">
    <source>
        <dbReference type="EMBL" id="AYV78281.1"/>
    </source>
</evidence>
<keyword evidence="1" id="KW-0812">Transmembrane</keyword>
<feature type="transmembrane region" description="Helical" evidence="1">
    <location>
        <begin position="7"/>
        <end position="28"/>
    </location>
</feature>
<accession>A0A3G4ZWB8</accession>
<organism evidence="2">
    <name type="scientific">Edafosvirus sp</name>
    <dbReference type="NCBI Taxonomy" id="2487765"/>
    <lineage>
        <taxon>Viruses</taxon>
        <taxon>Varidnaviria</taxon>
        <taxon>Bamfordvirae</taxon>
        <taxon>Nucleocytoviricota</taxon>
        <taxon>Megaviricetes</taxon>
        <taxon>Imitervirales</taxon>
        <taxon>Mimiviridae</taxon>
        <taxon>Klosneuvirinae</taxon>
    </lineage>
</organism>
<evidence type="ECO:0000256" key="1">
    <source>
        <dbReference type="SAM" id="Phobius"/>
    </source>
</evidence>
<gene>
    <name evidence="2" type="ORF">Edafosvirus8_31</name>
</gene>
<name>A0A3G4ZWB8_9VIRU</name>
<dbReference type="EMBL" id="MK072073">
    <property type="protein sequence ID" value="AYV78281.1"/>
    <property type="molecule type" value="Genomic_DNA"/>
</dbReference>
<reference evidence="2" key="1">
    <citation type="submission" date="2018-10" db="EMBL/GenBank/DDBJ databases">
        <title>Hidden diversity of soil giant viruses.</title>
        <authorList>
            <person name="Schulz F."/>
            <person name="Alteio L."/>
            <person name="Goudeau D."/>
            <person name="Ryan E.M."/>
            <person name="Malmstrom R.R."/>
            <person name="Blanchard J."/>
            <person name="Woyke T."/>
        </authorList>
    </citation>
    <scope>NUCLEOTIDE SEQUENCE</scope>
    <source>
        <strain evidence="2">EDV1</strain>
    </source>
</reference>
<sequence>METIDICMVIIFIIVLAIIFGLSIVALIDNKIGNVSVNIPPIEVPKSTIIVNIQKDGNDQYYVNVDQKSGTQAYQAVPVDSQNKSKIETFVGDTPGYKEKSIPFSPINPYPVDKVVCNNIPLTNNVVANPYPIACSMQKASDIDFTDFYKKNYSNVMSLKDKMYGGYNYSDYFESANPYEVGKRLFTERDKLLNMPLGYSKPYADIYRLNK</sequence>
<protein>
    <submittedName>
        <fullName evidence="2">Uncharacterized protein</fullName>
    </submittedName>
</protein>
<keyword evidence="1" id="KW-1133">Transmembrane helix</keyword>